<organism evidence="8 9">
    <name type="scientific">Kryptolebias marmoratus</name>
    <name type="common">Mangrove killifish</name>
    <name type="synonym">Rivulus marmoratus</name>
    <dbReference type="NCBI Taxonomy" id="37003"/>
    <lineage>
        <taxon>Eukaryota</taxon>
        <taxon>Metazoa</taxon>
        <taxon>Chordata</taxon>
        <taxon>Craniata</taxon>
        <taxon>Vertebrata</taxon>
        <taxon>Euteleostomi</taxon>
        <taxon>Actinopterygii</taxon>
        <taxon>Neopterygii</taxon>
        <taxon>Teleostei</taxon>
        <taxon>Neoteleostei</taxon>
        <taxon>Acanthomorphata</taxon>
        <taxon>Ovalentaria</taxon>
        <taxon>Atherinomorphae</taxon>
        <taxon>Cyprinodontiformes</taxon>
        <taxon>Rivulidae</taxon>
        <taxon>Kryptolebias</taxon>
    </lineage>
</organism>
<proteinExistence type="predicted"/>
<evidence type="ECO:0000256" key="5">
    <source>
        <dbReference type="ARBA" id="ARBA00022741"/>
    </source>
</evidence>
<evidence type="ECO:0000256" key="2">
    <source>
        <dbReference type="ARBA" id="ARBA00022490"/>
    </source>
</evidence>
<dbReference type="Ensembl" id="ENSKMAT00000008981.1">
    <property type="protein sequence ID" value="ENSKMAP00000008847.1"/>
    <property type="gene ID" value="ENSKMAG00000006623.1"/>
</dbReference>
<dbReference type="InterPro" id="IPR007111">
    <property type="entry name" value="NACHT_NTPase"/>
</dbReference>
<dbReference type="Pfam" id="PF17779">
    <property type="entry name" value="WHD_NOD2"/>
    <property type="match status" value="1"/>
</dbReference>
<dbReference type="InterPro" id="IPR051261">
    <property type="entry name" value="NLR"/>
</dbReference>
<dbReference type="GO" id="GO:0005737">
    <property type="term" value="C:cytoplasm"/>
    <property type="evidence" value="ECO:0007669"/>
    <property type="project" value="UniProtKB-SubCell"/>
</dbReference>
<dbReference type="Proteomes" id="UP000264800">
    <property type="component" value="Unplaced"/>
</dbReference>
<dbReference type="PANTHER" id="PTHR24106">
    <property type="entry name" value="NACHT, LRR AND CARD DOMAINS-CONTAINING"/>
    <property type="match status" value="1"/>
</dbReference>
<keyword evidence="4" id="KW-0677">Repeat</keyword>
<dbReference type="GO" id="GO:0005524">
    <property type="term" value="F:ATP binding"/>
    <property type="evidence" value="ECO:0007669"/>
    <property type="project" value="UniProtKB-KW"/>
</dbReference>
<evidence type="ECO:0000256" key="6">
    <source>
        <dbReference type="ARBA" id="ARBA00022840"/>
    </source>
</evidence>
<dbReference type="InterPro" id="IPR001611">
    <property type="entry name" value="Leu-rich_rpt"/>
</dbReference>
<dbReference type="InterPro" id="IPR032675">
    <property type="entry name" value="LRR_dom_sf"/>
</dbReference>
<evidence type="ECO:0000256" key="4">
    <source>
        <dbReference type="ARBA" id="ARBA00022737"/>
    </source>
</evidence>
<keyword evidence="9" id="KW-1185">Reference proteome</keyword>
<dbReference type="AlphaFoldDB" id="A0A3Q3F5M4"/>
<dbReference type="InterPro" id="IPR029495">
    <property type="entry name" value="NACHT-assoc"/>
</dbReference>
<evidence type="ECO:0000256" key="3">
    <source>
        <dbReference type="ARBA" id="ARBA00022614"/>
    </source>
</evidence>
<dbReference type="Pfam" id="PF17776">
    <property type="entry name" value="NLRC4_HD2"/>
    <property type="match status" value="1"/>
</dbReference>
<keyword evidence="6" id="KW-0067">ATP-binding</keyword>
<keyword evidence="5" id="KW-0547">Nucleotide-binding</keyword>
<evidence type="ECO:0000259" key="7">
    <source>
        <dbReference type="PROSITE" id="PS50837"/>
    </source>
</evidence>
<dbReference type="SMART" id="SM00368">
    <property type="entry name" value="LRR_RI"/>
    <property type="match status" value="4"/>
</dbReference>
<dbReference type="InterPro" id="IPR041267">
    <property type="entry name" value="NLRP_HD2"/>
</dbReference>
<evidence type="ECO:0000313" key="9">
    <source>
        <dbReference type="Proteomes" id="UP000264800"/>
    </source>
</evidence>
<protein>
    <recommendedName>
        <fullName evidence="7">NACHT domain-containing protein</fullName>
    </recommendedName>
</protein>
<dbReference type="Gene3D" id="3.40.50.300">
    <property type="entry name" value="P-loop containing nucleotide triphosphate hydrolases"/>
    <property type="match status" value="1"/>
</dbReference>
<name>A0A3Q3F5M4_KRYMA</name>
<dbReference type="SUPFAM" id="SSF52047">
    <property type="entry name" value="RNI-like"/>
    <property type="match status" value="1"/>
</dbReference>
<dbReference type="GeneTree" id="ENSGT01070000253760"/>
<keyword evidence="2" id="KW-0963">Cytoplasm</keyword>
<dbReference type="OMA" id="CRTENDP"/>
<reference evidence="8" key="1">
    <citation type="submission" date="2025-08" db="UniProtKB">
        <authorList>
            <consortium name="Ensembl"/>
        </authorList>
    </citation>
    <scope>IDENTIFICATION</scope>
</reference>
<accession>A0A3Q3F5M4</accession>
<dbReference type="InterPro" id="IPR041075">
    <property type="entry name" value="NOD1/2_WH"/>
</dbReference>
<dbReference type="Pfam" id="PF05729">
    <property type="entry name" value="NACHT"/>
    <property type="match status" value="1"/>
</dbReference>
<evidence type="ECO:0000313" key="8">
    <source>
        <dbReference type="Ensembl" id="ENSKMAP00000008847.1"/>
    </source>
</evidence>
<comment type="subcellular location">
    <subcellularLocation>
        <location evidence="1">Cytoplasm</location>
    </subcellularLocation>
</comment>
<reference evidence="8" key="2">
    <citation type="submission" date="2025-09" db="UniProtKB">
        <authorList>
            <consortium name="Ensembl"/>
        </authorList>
    </citation>
    <scope>IDENTIFICATION</scope>
</reference>
<dbReference type="Pfam" id="PF14484">
    <property type="entry name" value="FISNA"/>
    <property type="match status" value="1"/>
</dbReference>
<dbReference type="FunFam" id="3.40.50.300:FF:001524">
    <property type="entry name" value="Si:dkey-126g1.7"/>
    <property type="match status" value="1"/>
</dbReference>
<sequence>MKKKSLLEVCPKMYREAVNTQHEVRQLETASKKSLHETPIRCQDIFKALPKQHRLIRVVLTNGVAGAGKTFSVQKFTLDWAEGLENQDVSVVILLSFRELNLVRDEQYSLLTLLHVFHPTLEKLPAEKLSVCKLLFIFDGLDESRLSLDFANNQLLSDVTEKSSVNVLLTNLIKGNLLPSSLVWILSRPAAANQIPPSCVDRLTEVRGFTDTQKEEYFRRRFSDEELSSRIISHIKTSRSLPIMCGIPVFCWITATVLDHMLTTEQGRELPKTMTDMYSHFLLVQTNRKKNKYHEAPETSPQELMEADREVLLNLGRMAFEHLEEGNIMFYQEDLKHYGLDVTEASVYSGVCTEIFKRECVIFQKPVYCFVHLSVQEFLAAEEYNHDEVDNDPYSVLEDFLKRVMEKSLLSKNGHLDLFVRFLHGLSVESNQRLVGGLLGQIQSSPETIQKVITNLKKMNSHKISPDRSINIFQCLMEMKDLSVYQQIQEFLKSKNRSERELSEIQCSALAYMLQMSDEPLDELDLEKFNTSVDGRWRLIPAVRNCIKFLAAAAGLSETHCEVVASALKSNPSHLTHLDLSHNYMSDSGVKHLYSGLQSPNCRLEVLRSVHCSCFLTYFIFNLMASAHSFYSLFRLRWCSLSEISCASLVSALKSNHSHLTQLDLSQNPLSDSGVKELCGFLESPNCRLEVLSLRGCSLSAISCASLGSALKSNPSHLTQLDLSQNHLHDPDVQQLLELVKSPDNKLQTLRSVDGLSESRFLSVVSDISSFLCVARDVFN</sequence>
<keyword evidence="3" id="KW-0433">Leucine-rich repeat</keyword>
<dbReference type="PROSITE" id="PS50837">
    <property type="entry name" value="NACHT"/>
    <property type="match status" value="1"/>
</dbReference>
<feature type="domain" description="NACHT" evidence="7">
    <location>
        <begin position="57"/>
        <end position="191"/>
    </location>
</feature>
<dbReference type="Pfam" id="PF13516">
    <property type="entry name" value="LRR_6"/>
    <property type="match status" value="3"/>
</dbReference>
<evidence type="ECO:0000256" key="1">
    <source>
        <dbReference type="ARBA" id="ARBA00004496"/>
    </source>
</evidence>
<dbReference type="InterPro" id="IPR027417">
    <property type="entry name" value="P-loop_NTPase"/>
</dbReference>
<dbReference type="Gene3D" id="3.80.10.10">
    <property type="entry name" value="Ribonuclease Inhibitor"/>
    <property type="match status" value="2"/>
</dbReference>